<reference evidence="2" key="2">
    <citation type="submission" date="2019-01" db="EMBL/GenBank/DDBJ databases">
        <authorList>
            <person name="Graves T."/>
            <person name="Eichler E.E."/>
            <person name="Wilson R.K."/>
        </authorList>
    </citation>
    <scope>NUCLEOTIDE SEQUENCE [LARGE SCALE GENOMIC DNA]</scope>
    <source>
        <strain evidence="2">17573</strain>
    </source>
</reference>
<evidence type="ECO:0000313" key="2">
    <source>
        <dbReference type="Ensembl" id="ENSMMUP00000062415.1"/>
    </source>
</evidence>
<dbReference type="PANTHER" id="PTHR12138:SF151">
    <property type="entry name" value="SECRETED PROTEIN"/>
    <property type="match status" value="1"/>
</dbReference>
<dbReference type="AlphaFoldDB" id="A0A5F7ZA30"/>
<feature type="transmembrane region" description="Helical" evidence="1">
    <location>
        <begin position="33"/>
        <end position="55"/>
    </location>
</feature>
<reference evidence="3" key="1">
    <citation type="journal article" date="2007" name="Science">
        <title>Evolutionary and biomedical insights from the rhesus macaque genome.</title>
        <authorList>
            <person name="Gibbs R.A."/>
            <person name="Rogers J."/>
            <person name="Katze M.G."/>
            <person name="Bumgarner R."/>
            <person name="Weinstock G.M."/>
            <person name="Mardis E.R."/>
            <person name="Remington K.A."/>
            <person name="Strausberg R.L."/>
            <person name="Venter J.C."/>
            <person name="Wilson R.K."/>
            <person name="Batzer M.A."/>
            <person name="Bustamante C.D."/>
            <person name="Eichler E.E."/>
            <person name="Hahn M.W."/>
            <person name="Hardison R.C."/>
            <person name="Makova K.D."/>
            <person name="Miller W."/>
            <person name="Milosavljevic A."/>
            <person name="Palermo R.E."/>
            <person name="Siepel A."/>
            <person name="Sikela J.M."/>
            <person name="Attaway T."/>
            <person name="Bell S."/>
            <person name="Bernard K.E."/>
            <person name="Buhay C.J."/>
            <person name="Chandrabose M.N."/>
            <person name="Dao M."/>
            <person name="Davis C."/>
            <person name="Delehaunty K.D."/>
            <person name="Ding Y."/>
            <person name="Dinh H.H."/>
            <person name="Dugan-Rocha S."/>
            <person name="Fulton L.A."/>
            <person name="Gabisi R.A."/>
            <person name="Garner T.T."/>
            <person name="Godfrey J."/>
            <person name="Hawes A.C."/>
            <person name="Hernandez J."/>
            <person name="Hines S."/>
            <person name="Holder M."/>
            <person name="Hume J."/>
            <person name="Jhangiani S.N."/>
            <person name="Joshi V."/>
            <person name="Khan Z.M."/>
            <person name="Kirkness E.F."/>
            <person name="Cree A."/>
            <person name="Fowler R.G."/>
            <person name="Lee S."/>
            <person name="Lewis L.R."/>
            <person name="Li Z."/>
            <person name="Liu Y.-S."/>
            <person name="Moore S.M."/>
            <person name="Muzny D."/>
            <person name="Nazareth L.V."/>
            <person name="Ngo D.N."/>
            <person name="Okwuonu G.O."/>
            <person name="Pai G."/>
            <person name="Parker D."/>
            <person name="Paul H.A."/>
            <person name="Pfannkoch C."/>
            <person name="Pohl C.S."/>
            <person name="Rogers Y.-H.C."/>
            <person name="Ruiz S.J."/>
            <person name="Sabo A."/>
            <person name="Santibanez J."/>
            <person name="Schneider B.W."/>
            <person name="Smith S.M."/>
            <person name="Sodergren E."/>
            <person name="Svatek A.F."/>
            <person name="Utterback T.R."/>
            <person name="Vattathil S."/>
            <person name="Warren W."/>
            <person name="White C.S."/>
            <person name="Chinwalla A.T."/>
            <person name="Feng Y."/>
            <person name="Halpern A.L."/>
            <person name="Hillier L.W."/>
            <person name="Huang X."/>
            <person name="Minx P."/>
            <person name="Nelson J.O."/>
            <person name="Pepin K.H."/>
            <person name="Qin X."/>
            <person name="Sutton G.G."/>
            <person name="Venter E."/>
            <person name="Walenz B.P."/>
            <person name="Wallis J.W."/>
            <person name="Worley K.C."/>
            <person name="Yang S.-P."/>
            <person name="Jones S.M."/>
            <person name="Marra M.A."/>
            <person name="Rocchi M."/>
            <person name="Schein J.E."/>
            <person name="Baertsch R."/>
            <person name="Clarke L."/>
            <person name="Csuros M."/>
            <person name="Glasscock J."/>
            <person name="Harris R.A."/>
            <person name="Havlak P."/>
            <person name="Jackson A.R."/>
            <person name="Jiang H."/>
            <person name="Liu Y."/>
            <person name="Messina D.N."/>
            <person name="Shen Y."/>
            <person name="Song H.X.-Z."/>
            <person name="Wylie T."/>
            <person name="Zhang L."/>
            <person name="Birney E."/>
            <person name="Han K."/>
            <person name="Konkel M.K."/>
            <person name="Lee J."/>
            <person name="Smit A.F.A."/>
            <person name="Ullmer B."/>
            <person name="Wang H."/>
            <person name="Xing J."/>
            <person name="Burhans R."/>
            <person name="Cheng Z."/>
            <person name="Karro J.E."/>
            <person name="Ma J."/>
            <person name="Raney B."/>
            <person name="She X."/>
            <person name="Cox M.J."/>
            <person name="Demuth J.P."/>
            <person name="Dumas L.J."/>
            <person name="Han S.-G."/>
            <person name="Hopkins J."/>
            <person name="Karimpour-Fard A."/>
            <person name="Kim Y.H."/>
            <person name="Pollack J.R."/>
            <person name="Vinar T."/>
            <person name="Addo-Quaye C."/>
            <person name="Degenhardt J."/>
            <person name="Denby A."/>
            <person name="Hubisz M.J."/>
            <person name="Indap A."/>
            <person name="Kosiol C."/>
            <person name="Lahn B.T."/>
            <person name="Lawson H.A."/>
            <person name="Marklein A."/>
            <person name="Nielsen R."/>
            <person name="Vallender E.J."/>
            <person name="Clark A.G."/>
            <person name="Ferguson B."/>
            <person name="Hernandez R.D."/>
            <person name="Hirani K."/>
            <person name="Kehrer-Sawatzki H."/>
            <person name="Kolb J."/>
            <person name="Patil S."/>
            <person name="Pu L.-L."/>
            <person name="Ren Y."/>
            <person name="Smith D.G."/>
            <person name="Wheeler D.A."/>
            <person name="Schenck I."/>
            <person name="Ball E.V."/>
            <person name="Chen R."/>
            <person name="Cooper D.N."/>
            <person name="Giardine B."/>
            <person name="Hsu F."/>
            <person name="Kent W.J."/>
            <person name="Lesk A."/>
            <person name="Nelson D.L."/>
            <person name="O'brien W.E."/>
            <person name="Pruefer K."/>
            <person name="Stenson P.D."/>
            <person name="Wallace J.C."/>
            <person name="Ke H."/>
            <person name="Liu X.-M."/>
            <person name="Wang P."/>
            <person name="Xiang A.P."/>
            <person name="Yang F."/>
            <person name="Barber G.P."/>
            <person name="Haussler D."/>
            <person name="Karolchik D."/>
            <person name="Kern A.D."/>
            <person name="Kuhn R.M."/>
            <person name="Smith K.E."/>
            <person name="Zwieg A.S."/>
        </authorList>
    </citation>
    <scope>NUCLEOTIDE SEQUENCE [LARGE SCALE GENOMIC DNA]</scope>
    <source>
        <strain evidence="3">17573</strain>
    </source>
</reference>
<sequence>APFFHLSFFGSFQKHDVLLSEALYVYPTFVQTFSFFVSVVHVLLSFFLFACLFVFKAVSHSVTQALCSFRLPGSSDSPASASCIAGTTGVQHHAWLIVVFFAETEFCHVGQASFKLLTSSDLPSLASQCIRIIGVSHCTRPM</sequence>
<dbReference type="Bgee" id="ENSMMUG00000058015">
    <property type="expression patterns" value="Expressed in dorsolateral prefrontal cortex and 2 other cell types or tissues"/>
</dbReference>
<dbReference type="Proteomes" id="UP000006718">
    <property type="component" value="Chromosome 11"/>
</dbReference>
<protein>
    <submittedName>
        <fullName evidence="2">Uncharacterized protein</fullName>
    </submittedName>
</protein>
<evidence type="ECO:0000313" key="3">
    <source>
        <dbReference type="Proteomes" id="UP000006718"/>
    </source>
</evidence>
<accession>A0A5F7ZA30</accession>
<organism evidence="2 3">
    <name type="scientific">Macaca mulatta</name>
    <name type="common">Rhesus macaque</name>
    <dbReference type="NCBI Taxonomy" id="9544"/>
    <lineage>
        <taxon>Eukaryota</taxon>
        <taxon>Metazoa</taxon>
        <taxon>Chordata</taxon>
        <taxon>Craniata</taxon>
        <taxon>Vertebrata</taxon>
        <taxon>Euteleostomi</taxon>
        <taxon>Mammalia</taxon>
        <taxon>Eutheria</taxon>
        <taxon>Euarchontoglires</taxon>
        <taxon>Primates</taxon>
        <taxon>Haplorrhini</taxon>
        <taxon>Catarrhini</taxon>
        <taxon>Cercopithecidae</taxon>
        <taxon>Cercopithecinae</taxon>
        <taxon>Macaca</taxon>
    </lineage>
</organism>
<proteinExistence type="predicted"/>
<dbReference type="Ensembl" id="ENSMMUT00000086782.1">
    <property type="protein sequence ID" value="ENSMMUP00000062415.1"/>
    <property type="gene ID" value="ENSMMUG00000058015.1"/>
</dbReference>
<dbReference type="PANTHER" id="PTHR12138">
    <property type="entry name" value="PRIMATE-EXPANDED PROTEIN FAMILY"/>
    <property type="match status" value="1"/>
</dbReference>
<reference evidence="2" key="4">
    <citation type="submission" date="2025-09" db="UniProtKB">
        <authorList>
            <consortium name="Ensembl"/>
        </authorList>
    </citation>
    <scope>IDENTIFICATION</scope>
    <source>
        <strain evidence="2">17573</strain>
    </source>
</reference>
<keyword evidence="1" id="KW-0472">Membrane</keyword>
<dbReference type="PRINTS" id="PR02045">
    <property type="entry name" value="F138DOMAIN"/>
</dbReference>
<dbReference type="InParanoid" id="A0A5F7ZA30"/>
<reference evidence="2" key="3">
    <citation type="submission" date="2025-08" db="UniProtKB">
        <authorList>
            <consortium name="Ensembl"/>
        </authorList>
    </citation>
    <scope>IDENTIFICATION</scope>
    <source>
        <strain evidence="2">17573</strain>
    </source>
</reference>
<evidence type="ECO:0000256" key="1">
    <source>
        <dbReference type="SAM" id="Phobius"/>
    </source>
</evidence>
<keyword evidence="1" id="KW-1133">Transmembrane helix</keyword>
<dbReference type="VEuPathDB" id="HostDB:ENSMMUG00000058015"/>
<name>A0A5F7ZA30_MACMU</name>
<keyword evidence="1" id="KW-0812">Transmembrane</keyword>
<keyword evidence="3" id="KW-1185">Reference proteome</keyword>
<dbReference type="GeneTree" id="ENSGT01120000271815"/>